<dbReference type="EMBL" id="JABELX010000001">
    <property type="protein sequence ID" value="NNH68888.1"/>
    <property type="molecule type" value="Genomic_DNA"/>
</dbReference>
<reference evidence="5 6" key="1">
    <citation type="submission" date="2020-05" db="EMBL/GenBank/DDBJ databases">
        <title>MicrobeNet Type strains.</title>
        <authorList>
            <person name="Nicholson A.C."/>
        </authorList>
    </citation>
    <scope>NUCLEOTIDE SEQUENCE [LARGE SCALE GENOMIC DNA]</scope>
    <source>
        <strain evidence="5 6">JCM 3224</strain>
    </source>
</reference>
<sequence length="62" mass="6912">MPAIAPNELDPKPLSDKGELTDVAREHHTVLDALESRDADAVERIMGEHIRQARGRWAKPAE</sequence>
<evidence type="ECO:0000256" key="1">
    <source>
        <dbReference type="ARBA" id="ARBA00023015"/>
    </source>
</evidence>
<keyword evidence="3" id="KW-0804">Transcription</keyword>
<dbReference type="InterPro" id="IPR011711">
    <property type="entry name" value="GntR_C"/>
</dbReference>
<proteinExistence type="predicted"/>
<dbReference type="Gene3D" id="1.20.120.530">
    <property type="entry name" value="GntR ligand-binding domain-like"/>
    <property type="match status" value="1"/>
</dbReference>
<comment type="caution">
    <text evidence="5">The sequence shown here is derived from an EMBL/GenBank/DDBJ whole genome shotgun (WGS) entry which is preliminary data.</text>
</comment>
<dbReference type="GO" id="GO:0003677">
    <property type="term" value="F:DNA binding"/>
    <property type="evidence" value="ECO:0007669"/>
    <property type="project" value="UniProtKB-KW"/>
</dbReference>
<evidence type="ECO:0000256" key="3">
    <source>
        <dbReference type="ARBA" id="ARBA00023163"/>
    </source>
</evidence>
<dbReference type="InterPro" id="IPR008920">
    <property type="entry name" value="TF_FadR/GntR_C"/>
</dbReference>
<protein>
    <submittedName>
        <fullName evidence="5">FCD domain-containing protein</fullName>
    </submittedName>
</protein>
<keyword evidence="2" id="KW-0238">DNA-binding</keyword>
<keyword evidence="6" id="KW-1185">Reference proteome</keyword>
<gene>
    <name evidence="5" type="ORF">HLB23_03185</name>
</gene>
<keyword evidence="1" id="KW-0805">Transcription regulation</keyword>
<dbReference type="Pfam" id="PF07729">
    <property type="entry name" value="FCD"/>
    <property type="match status" value="1"/>
</dbReference>
<dbReference type="SUPFAM" id="SSF48008">
    <property type="entry name" value="GntR ligand-binding domain-like"/>
    <property type="match status" value="1"/>
</dbReference>
<accession>A0A849BUZ8</accession>
<dbReference type="Proteomes" id="UP000586827">
    <property type="component" value="Unassembled WGS sequence"/>
</dbReference>
<evidence type="ECO:0000313" key="6">
    <source>
        <dbReference type="Proteomes" id="UP000586827"/>
    </source>
</evidence>
<evidence type="ECO:0000313" key="5">
    <source>
        <dbReference type="EMBL" id="NNH68888.1"/>
    </source>
</evidence>
<name>A0A849BUZ8_9NOCA</name>
<evidence type="ECO:0000256" key="2">
    <source>
        <dbReference type="ARBA" id="ARBA00023125"/>
    </source>
</evidence>
<feature type="domain" description="GntR C-terminal" evidence="4">
    <location>
        <begin position="14"/>
        <end position="51"/>
    </location>
</feature>
<dbReference type="AlphaFoldDB" id="A0A849BUZ8"/>
<evidence type="ECO:0000259" key="4">
    <source>
        <dbReference type="Pfam" id="PF07729"/>
    </source>
</evidence>
<organism evidence="5 6">
    <name type="scientific">Nocardia uniformis</name>
    <dbReference type="NCBI Taxonomy" id="53432"/>
    <lineage>
        <taxon>Bacteria</taxon>
        <taxon>Bacillati</taxon>
        <taxon>Actinomycetota</taxon>
        <taxon>Actinomycetes</taxon>
        <taxon>Mycobacteriales</taxon>
        <taxon>Nocardiaceae</taxon>
        <taxon>Nocardia</taxon>
    </lineage>
</organism>